<dbReference type="CDD" id="cd01868">
    <property type="entry name" value="Rab11_like"/>
    <property type="match status" value="1"/>
</dbReference>
<dbReference type="PRINTS" id="PR00449">
    <property type="entry name" value="RASTRNSFRMNG"/>
</dbReference>
<keyword evidence="3" id="KW-1185">Reference proteome</keyword>
<evidence type="ECO:0000313" key="3">
    <source>
        <dbReference type="Proteomes" id="UP001318860"/>
    </source>
</evidence>
<dbReference type="InterPro" id="IPR050209">
    <property type="entry name" value="Rab_GTPases_membrane_traffic"/>
</dbReference>
<dbReference type="PROSITE" id="PS51420">
    <property type="entry name" value="RHO"/>
    <property type="match status" value="1"/>
</dbReference>
<evidence type="ECO:0000313" key="2">
    <source>
        <dbReference type="EMBL" id="KAK6120014.1"/>
    </source>
</evidence>
<name>A0ABR0UCG2_REHGL</name>
<evidence type="ECO:0008006" key="4">
    <source>
        <dbReference type="Google" id="ProtNLM"/>
    </source>
</evidence>
<sequence>MASGGYGDASQKIDYVFKVVLIGDSAVGKSQILSRFARNEFSLDSKATIGVEFQTRTLVIEHKSVKAQIWDTAGQERYRAVTSAYYRGAVGAMLVYDITKRQTFDHIPRWLEELRAHADKNIVIILIGNKSDLEDNRAVPTEDAKEFAQKEGLFFLETSALEATNVEEAFLTVLTEIFNIVNKKNLTAGEDQSNNPASLAGKKIVIPGPAQVIPEKNRMCCRSS</sequence>
<accession>A0ABR0UCG2</accession>
<dbReference type="InterPro" id="IPR005225">
    <property type="entry name" value="Small_GTP-bd"/>
</dbReference>
<dbReference type="SMART" id="SM00176">
    <property type="entry name" value="RAN"/>
    <property type="match status" value="1"/>
</dbReference>
<comment type="similarity">
    <text evidence="1">Belongs to the small GTPase superfamily. Rab family.</text>
</comment>
<dbReference type="SMART" id="SM00174">
    <property type="entry name" value="RHO"/>
    <property type="match status" value="1"/>
</dbReference>
<dbReference type="InterPro" id="IPR001806">
    <property type="entry name" value="Small_GTPase"/>
</dbReference>
<dbReference type="InterPro" id="IPR027417">
    <property type="entry name" value="P-loop_NTPase"/>
</dbReference>
<evidence type="ECO:0000256" key="1">
    <source>
        <dbReference type="ARBA" id="ARBA00006270"/>
    </source>
</evidence>
<dbReference type="SMART" id="SM00177">
    <property type="entry name" value="ARF"/>
    <property type="match status" value="1"/>
</dbReference>
<comment type="caution">
    <text evidence="2">The sequence shown here is derived from an EMBL/GenBank/DDBJ whole genome shotgun (WGS) entry which is preliminary data.</text>
</comment>
<gene>
    <name evidence="2" type="ORF">DH2020_046254</name>
</gene>
<proteinExistence type="inferred from homology"/>
<dbReference type="EMBL" id="JABTTQ020003099">
    <property type="protein sequence ID" value="KAK6120014.1"/>
    <property type="molecule type" value="Genomic_DNA"/>
</dbReference>
<organism evidence="2 3">
    <name type="scientific">Rehmannia glutinosa</name>
    <name type="common">Chinese foxglove</name>
    <dbReference type="NCBI Taxonomy" id="99300"/>
    <lineage>
        <taxon>Eukaryota</taxon>
        <taxon>Viridiplantae</taxon>
        <taxon>Streptophyta</taxon>
        <taxon>Embryophyta</taxon>
        <taxon>Tracheophyta</taxon>
        <taxon>Spermatophyta</taxon>
        <taxon>Magnoliopsida</taxon>
        <taxon>eudicotyledons</taxon>
        <taxon>Gunneridae</taxon>
        <taxon>Pentapetalae</taxon>
        <taxon>asterids</taxon>
        <taxon>lamiids</taxon>
        <taxon>Lamiales</taxon>
        <taxon>Orobanchaceae</taxon>
        <taxon>Rehmannieae</taxon>
        <taxon>Rehmannia</taxon>
    </lineage>
</organism>
<dbReference type="SMART" id="SM00173">
    <property type="entry name" value="RAS"/>
    <property type="match status" value="1"/>
</dbReference>
<dbReference type="Pfam" id="PF00071">
    <property type="entry name" value="Ras"/>
    <property type="match status" value="1"/>
</dbReference>
<dbReference type="SMART" id="SM00175">
    <property type="entry name" value="RAB"/>
    <property type="match status" value="1"/>
</dbReference>
<dbReference type="Proteomes" id="UP001318860">
    <property type="component" value="Unassembled WGS sequence"/>
</dbReference>
<dbReference type="Gene3D" id="3.40.50.300">
    <property type="entry name" value="P-loop containing nucleotide triphosphate hydrolases"/>
    <property type="match status" value="1"/>
</dbReference>
<dbReference type="SUPFAM" id="SSF52540">
    <property type="entry name" value="P-loop containing nucleoside triphosphate hydrolases"/>
    <property type="match status" value="1"/>
</dbReference>
<dbReference type="PROSITE" id="PS51419">
    <property type="entry name" value="RAB"/>
    <property type="match status" value="1"/>
</dbReference>
<protein>
    <recommendedName>
        <fullName evidence="4">Ras-related protein Rab11A</fullName>
    </recommendedName>
</protein>
<dbReference type="NCBIfam" id="TIGR00231">
    <property type="entry name" value="small_GTP"/>
    <property type="match status" value="1"/>
</dbReference>
<dbReference type="PROSITE" id="PS51421">
    <property type="entry name" value="RAS"/>
    <property type="match status" value="1"/>
</dbReference>
<reference evidence="2 3" key="1">
    <citation type="journal article" date="2021" name="Comput. Struct. Biotechnol. J.">
        <title>De novo genome assembly of the potent medicinal plant Rehmannia glutinosa using nanopore technology.</title>
        <authorList>
            <person name="Ma L."/>
            <person name="Dong C."/>
            <person name="Song C."/>
            <person name="Wang X."/>
            <person name="Zheng X."/>
            <person name="Niu Y."/>
            <person name="Chen S."/>
            <person name="Feng W."/>
        </authorList>
    </citation>
    <scope>NUCLEOTIDE SEQUENCE [LARGE SCALE GENOMIC DNA]</scope>
    <source>
        <strain evidence="2">DH-2019</strain>
    </source>
</reference>
<dbReference type="PANTHER" id="PTHR47979">
    <property type="entry name" value="DRAB11-RELATED"/>
    <property type="match status" value="1"/>
</dbReference>